<dbReference type="SUPFAM" id="SSF52058">
    <property type="entry name" value="L domain-like"/>
    <property type="match status" value="1"/>
</dbReference>
<dbReference type="PANTHER" id="PTHR48063:SF45">
    <property type="entry name" value="LEUCINE-RICH REPEAT-CONTAINING N-TERMINAL PLANT-TYPE DOMAIN-CONTAINING PROTEIN"/>
    <property type="match status" value="1"/>
</dbReference>
<dbReference type="AlphaFoldDB" id="K4A056"/>
<dbReference type="EMBL" id="AGNK02001193">
    <property type="status" value="NOT_ANNOTATED_CDS"/>
    <property type="molecule type" value="Genomic_DNA"/>
</dbReference>
<dbReference type="FunFam" id="3.80.10.10:FF:000649">
    <property type="entry name" value="Leucine Rich Repeat family protein"/>
    <property type="match status" value="1"/>
</dbReference>
<feature type="transmembrane region" description="Helical" evidence="10">
    <location>
        <begin position="542"/>
        <end position="565"/>
    </location>
</feature>
<evidence type="ECO:0000256" key="5">
    <source>
        <dbReference type="ARBA" id="ARBA00022729"/>
    </source>
</evidence>
<evidence type="ECO:0000256" key="4">
    <source>
        <dbReference type="ARBA" id="ARBA00022692"/>
    </source>
</evidence>
<reference evidence="11" key="2">
    <citation type="submission" date="2018-08" db="UniProtKB">
        <authorList>
            <consortium name="EnsemblPlants"/>
        </authorList>
    </citation>
    <scope>IDENTIFICATION</scope>
    <source>
        <strain evidence="11">Yugu1</strain>
    </source>
</reference>
<keyword evidence="8 10" id="KW-0472">Membrane</keyword>
<name>K4A056_SETIT</name>
<dbReference type="HOGENOM" id="CLU_000288_18_3_1"/>
<evidence type="ECO:0000256" key="8">
    <source>
        <dbReference type="ARBA" id="ARBA00023136"/>
    </source>
</evidence>
<proteinExistence type="predicted"/>
<evidence type="ECO:0000256" key="2">
    <source>
        <dbReference type="ARBA" id="ARBA00022553"/>
    </source>
</evidence>
<dbReference type="SUPFAM" id="SSF52047">
    <property type="entry name" value="RNI-like"/>
    <property type="match status" value="1"/>
</dbReference>
<keyword evidence="3" id="KW-0433">Leucine-rich repeat</keyword>
<organism evidence="11 12">
    <name type="scientific">Setaria italica</name>
    <name type="common">Foxtail millet</name>
    <name type="synonym">Panicum italicum</name>
    <dbReference type="NCBI Taxonomy" id="4555"/>
    <lineage>
        <taxon>Eukaryota</taxon>
        <taxon>Viridiplantae</taxon>
        <taxon>Streptophyta</taxon>
        <taxon>Embryophyta</taxon>
        <taxon>Tracheophyta</taxon>
        <taxon>Spermatophyta</taxon>
        <taxon>Magnoliopsida</taxon>
        <taxon>Liliopsida</taxon>
        <taxon>Poales</taxon>
        <taxon>Poaceae</taxon>
        <taxon>PACMAD clade</taxon>
        <taxon>Panicoideae</taxon>
        <taxon>Panicodae</taxon>
        <taxon>Paniceae</taxon>
        <taxon>Cenchrinae</taxon>
        <taxon>Setaria</taxon>
    </lineage>
</organism>
<dbReference type="PROSITE" id="PS51450">
    <property type="entry name" value="LRR"/>
    <property type="match status" value="1"/>
</dbReference>
<dbReference type="GO" id="GO:0016020">
    <property type="term" value="C:membrane"/>
    <property type="evidence" value="ECO:0007669"/>
    <property type="project" value="UniProtKB-SubCell"/>
</dbReference>
<dbReference type="Proteomes" id="UP000004995">
    <property type="component" value="Unassembled WGS sequence"/>
</dbReference>
<dbReference type="InterPro" id="IPR046956">
    <property type="entry name" value="RLP23-like"/>
</dbReference>
<keyword evidence="7 10" id="KW-1133">Transmembrane helix</keyword>
<evidence type="ECO:0000313" key="11">
    <source>
        <dbReference type="EnsemblPlants" id="KQL25293"/>
    </source>
</evidence>
<keyword evidence="12" id="KW-1185">Reference proteome</keyword>
<dbReference type="InterPro" id="IPR001611">
    <property type="entry name" value="Leu-rich_rpt"/>
</dbReference>
<evidence type="ECO:0000256" key="7">
    <source>
        <dbReference type="ARBA" id="ARBA00022989"/>
    </source>
</evidence>
<keyword evidence="5" id="KW-0732">Signal</keyword>
<comment type="subcellular location">
    <subcellularLocation>
        <location evidence="1">Membrane</location>
        <topology evidence="1">Single-pass type I membrane protein</topology>
    </subcellularLocation>
</comment>
<dbReference type="Gene3D" id="3.80.10.10">
    <property type="entry name" value="Ribonuclease Inhibitor"/>
    <property type="match status" value="3"/>
</dbReference>
<evidence type="ECO:0000256" key="1">
    <source>
        <dbReference type="ARBA" id="ARBA00004479"/>
    </source>
</evidence>
<evidence type="ECO:0000256" key="10">
    <source>
        <dbReference type="SAM" id="Phobius"/>
    </source>
</evidence>
<evidence type="ECO:0000256" key="6">
    <source>
        <dbReference type="ARBA" id="ARBA00022737"/>
    </source>
</evidence>
<dbReference type="PANTHER" id="PTHR48063">
    <property type="entry name" value="LRR RECEPTOR-LIKE KINASE"/>
    <property type="match status" value="1"/>
</dbReference>
<keyword evidence="4 10" id="KW-0812">Transmembrane</keyword>
<dbReference type="EnsemblPlants" id="KQL25293">
    <property type="protein sequence ID" value="KQL25293"/>
    <property type="gene ID" value="SETIT_032242mg"/>
</dbReference>
<dbReference type="Pfam" id="PF00560">
    <property type="entry name" value="LRR_1"/>
    <property type="match status" value="5"/>
</dbReference>
<keyword evidence="6" id="KW-0677">Repeat</keyword>
<dbReference type="PRINTS" id="PR00019">
    <property type="entry name" value="LEURICHRPT"/>
</dbReference>
<dbReference type="eggNOG" id="KOG0619">
    <property type="taxonomic scope" value="Eukaryota"/>
</dbReference>
<sequence>YNYPFSVDLAWLSQLSSLKHLDMSFVNLKTAVDWVHEINRLPNLKELHIRYSGLTNTVPTLRQFHLTTLNVLDISRNIFNSPIASNWFWNASSLIYLDITFCQFYGAIPDEIGKTTSLEQVSFQQNNLMSTMIPSSFKNLCNLKVLVLENSKTAADIRELMESGELPNRPGPLTNLTHFILSANNLTGKIPSWIWELRKLIVLDLSQNKINGTVKDDHLNSLTDLKYLGFAYTLLQMKIRPNWIPPFKLVALLLQSLPLGPALPSWLKSQKGIKFLHMSNASITEIPDWFWVVFSRAKFLDLADNQISGTLPATLEFMAANNMVDLSSNNLSGEFPSVFKSCPYLIFVDLSHNQFSGNLPVWIGEKMAFLALLSLRSNMFNGPIPSEIATSKELQSLDLACNNLSGSIPDSLVNLSAMALIDPSRHWHSYRSKIFKLVLNRLCGEIPKDIGHLKQLESLDLSHNELSGEIPSSMSSLTSLSHMNLSYNNISGKIPTGNQFNTFDTSVYIGTIGLCGPPITGSCPGNSSGQDTHGNHRDLEDISLYLAMVIGFVLNLGMVFCVMLFKRSWRIAYFMFVDELHGKIYAAVVVRCAILKRKFVVAIS</sequence>
<dbReference type="InParanoid" id="K4A056"/>
<dbReference type="STRING" id="4555.K4A056"/>
<dbReference type="Gramene" id="KQL25293">
    <property type="protein sequence ID" value="KQL25293"/>
    <property type="gene ID" value="SETIT_032242mg"/>
</dbReference>
<accession>K4A056</accession>
<dbReference type="FunFam" id="3.80.10.10:FF:000722">
    <property type="entry name" value="Leucine-rich repeat receptor-like protein kinase"/>
    <property type="match status" value="1"/>
</dbReference>
<keyword evidence="9" id="KW-0325">Glycoprotein</keyword>
<evidence type="ECO:0000256" key="3">
    <source>
        <dbReference type="ARBA" id="ARBA00022614"/>
    </source>
</evidence>
<evidence type="ECO:0000256" key="9">
    <source>
        <dbReference type="ARBA" id="ARBA00023180"/>
    </source>
</evidence>
<protein>
    <recommendedName>
        <fullName evidence="13">Leucine-rich repeat-containing N-terminal plant-type domain-containing protein</fullName>
    </recommendedName>
</protein>
<evidence type="ECO:0000313" key="12">
    <source>
        <dbReference type="Proteomes" id="UP000004995"/>
    </source>
</evidence>
<keyword evidence="2" id="KW-0597">Phosphoprotein</keyword>
<dbReference type="OMA" id="WRIAYFM"/>
<evidence type="ECO:0008006" key="13">
    <source>
        <dbReference type="Google" id="ProtNLM"/>
    </source>
</evidence>
<reference evidence="12" key="1">
    <citation type="journal article" date="2012" name="Nat. Biotechnol.">
        <title>Reference genome sequence of the model plant Setaria.</title>
        <authorList>
            <person name="Bennetzen J.L."/>
            <person name="Schmutz J."/>
            <person name="Wang H."/>
            <person name="Percifield R."/>
            <person name="Hawkins J."/>
            <person name="Pontaroli A.C."/>
            <person name="Estep M."/>
            <person name="Feng L."/>
            <person name="Vaughn J.N."/>
            <person name="Grimwood J."/>
            <person name="Jenkins J."/>
            <person name="Barry K."/>
            <person name="Lindquist E."/>
            <person name="Hellsten U."/>
            <person name="Deshpande S."/>
            <person name="Wang X."/>
            <person name="Wu X."/>
            <person name="Mitros T."/>
            <person name="Triplett J."/>
            <person name="Yang X."/>
            <person name="Ye C.Y."/>
            <person name="Mauro-Herrera M."/>
            <person name="Wang L."/>
            <person name="Li P."/>
            <person name="Sharma M."/>
            <person name="Sharma R."/>
            <person name="Ronald P.C."/>
            <person name="Panaud O."/>
            <person name="Kellogg E.A."/>
            <person name="Brutnell T.P."/>
            <person name="Doust A.N."/>
            <person name="Tuskan G.A."/>
            <person name="Rokhsar D."/>
            <person name="Devos K.M."/>
        </authorList>
    </citation>
    <scope>NUCLEOTIDE SEQUENCE [LARGE SCALE GENOMIC DNA]</scope>
    <source>
        <strain evidence="12">cv. Yugu1</strain>
    </source>
</reference>
<dbReference type="Pfam" id="PF13855">
    <property type="entry name" value="LRR_8"/>
    <property type="match status" value="1"/>
</dbReference>
<dbReference type="InterPro" id="IPR032675">
    <property type="entry name" value="LRR_dom_sf"/>
</dbReference>